<accession>A0ABP8XC89</accession>
<dbReference type="Gene3D" id="3.40.50.1820">
    <property type="entry name" value="alpha/beta hydrolase"/>
    <property type="match status" value="1"/>
</dbReference>
<gene>
    <name evidence="1" type="ORF">GCM10023349_20820</name>
</gene>
<dbReference type="RefSeq" id="WP_345521189.1">
    <property type="nucleotide sequence ID" value="NZ_BAABKM010000002.1"/>
</dbReference>
<comment type="caution">
    <text evidence="1">The sequence shown here is derived from an EMBL/GenBank/DDBJ whole genome shotgun (WGS) entry which is preliminary data.</text>
</comment>
<dbReference type="InterPro" id="IPR029058">
    <property type="entry name" value="AB_hydrolase_fold"/>
</dbReference>
<evidence type="ECO:0000313" key="2">
    <source>
        <dbReference type="Proteomes" id="UP001499974"/>
    </source>
</evidence>
<keyword evidence="2" id="KW-1185">Reference proteome</keyword>
<proteinExistence type="predicted"/>
<reference evidence="2" key="1">
    <citation type="journal article" date="2019" name="Int. J. Syst. Evol. Microbiol.">
        <title>The Global Catalogue of Microorganisms (GCM) 10K type strain sequencing project: providing services to taxonomists for standard genome sequencing and annotation.</title>
        <authorList>
            <consortium name="The Broad Institute Genomics Platform"/>
            <consortium name="The Broad Institute Genome Sequencing Center for Infectious Disease"/>
            <person name="Wu L."/>
            <person name="Ma J."/>
        </authorList>
    </citation>
    <scope>NUCLEOTIDE SEQUENCE [LARGE SCALE GENOMIC DNA]</scope>
    <source>
        <strain evidence="2">JCM 18531</strain>
    </source>
</reference>
<name>A0ABP8XC89_9ACTN</name>
<sequence length="167" mass="18294">MVLPGSRYTPDGPMLFFAAQVALARGWDVRQVWWEPPAFDDDAAEVAWVGDQLDAALEGYDGRVLVVAKSLGTLAVARAAERGYAAAWLTPLLSEPDLAEAHRTYPAAQYVVFGAEDPYFRQDVLDALPGERLVVPGDHVLRVPGDPIGMVRSHEIFVRSFDAWLSA</sequence>
<evidence type="ECO:0000313" key="1">
    <source>
        <dbReference type="EMBL" id="GAA4703266.1"/>
    </source>
</evidence>
<dbReference type="Proteomes" id="UP001499974">
    <property type="component" value="Unassembled WGS sequence"/>
</dbReference>
<evidence type="ECO:0008006" key="3">
    <source>
        <dbReference type="Google" id="ProtNLM"/>
    </source>
</evidence>
<protein>
    <recommendedName>
        <fullName evidence="3">Alpha/beta hydrolase</fullName>
    </recommendedName>
</protein>
<dbReference type="EMBL" id="BAABKM010000002">
    <property type="protein sequence ID" value="GAA4703266.1"/>
    <property type="molecule type" value="Genomic_DNA"/>
</dbReference>
<organism evidence="1 2">
    <name type="scientific">Nocardioides conyzicola</name>
    <dbReference type="NCBI Taxonomy" id="1651781"/>
    <lineage>
        <taxon>Bacteria</taxon>
        <taxon>Bacillati</taxon>
        <taxon>Actinomycetota</taxon>
        <taxon>Actinomycetes</taxon>
        <taxon>Propionibacteriales</taxon>
        <taxon>Nocardioidaceae</taxon>
        <taxon>Nocardioides</taxon>
    </lineage>
</organism>
<dbReference type="SUPFAM" id="SSF53474">
    <property type="entry name" value="alpha/beta-Hydrolases"/>
    <property type="match status" value="1"/>
</dbReference>